<dbReference type="RefSeq" id="XP_711961.2">
    <property type="nucleotide sequence ID" value="XM_706868.2"/>
</dbReference>
<gene>
    <name evidence="1" type="primary">NUE2</name>
    <name evidence="2" type="ordered locus">CAALFM_C103930WA</name>
    <name evidence="1" type="ordered locus">orf19.11948</name>
</gene>
<dbReference type="SMR" id="A0A1D8PD60"/>
<protein>
    <submittedName>
        <fullName evidence="2">Uncharacterized protein</fullName>
    </submittedName>
</protein>
<dbReference type="KEGG" id="cal:CAALFM_C103930WA"/>
<dbReference type="VEuPathDB" id="FungiDB:C1_03930W_A"/>
<dbReference type="InParanoid" id="A0A1D8PD60"/>
<organism evidence="2 3">
    <name type="scientific">Candida albicans (strain SC5314 / ATCC MYA-2876)</name>
    <name type="common">Yeast</name>
    <dbReference type="NCBI Taxonomy" id="237561"/>
    <lineage>
        <taxon>Eukaryota</taxon>
        <taxon>Fungi</taxon>
        <taxon>Dikarya</taxon>
        <taxon>Ascomycota</taxon>
        <taxon>Saccharomycotina</taxon>
        <taxon>Pichiomycetes</taxon>
        <taxon>Debaryomycetaceae</taxon>
        <taxon>Candida/Lodderomyces clade</taxon>
        <taxon>Candida</taxon>
    </lineage>
</organism>
<keyword evidence="3" id="KW-1185">Reference proteome</keyword>
<dbReference type="eggNOG" id="ENOG502SCYK">
    <property type="taxonomic scope" value="Eukaryota"/>
</dbReference>
<dbReference type="EMBL" id="CP017623">
    <property type="protein sequence ID" value="AOW26069.1"/>
    <property type="molecule type" value="Genomic_DNA"/>
</dbReference>
<reference evidence="2 3" key="3">
    <citation type="journal article" date="2013" name="Genome Biol.">
        <title>Assembly of a phased diploid Candida albicans genome facilitates allele-specific measurements and provides a simple model for repeat and indel structure.</title>
        <authorList>
            <person name="Muzzey D."/>
            <person name="Schwartz K."/>
            <person name="Weissman J.S."/>
            <person name="Sherlock G."/>
        </authorList>
    </citation>
    <scope>NUCLEOTIDE SEQUENCE [LARGE SCALE GENOMIC DNA]</scope>
    <source>
        <strain evidence="3">SC5314 / ATCC MYA-2876</strain>
    </source>
</reference>
<dbReference type="CGD" id="CAL0000192464">
    <property type="gene designation" value="NUE2"/>
</dbReference>
<evidence type="ECO:0000313" key="2">
    <source>
        <dbReference type="EMBL" id="AOW26069.1"/>
    </source>
</evidence>
<dbReference type="STRING" id="237561.A0A1D8PD60"/>
<dbReference type="AlphaFoldDB" id="A0A1D8PD60"/>
<evidence type="ECO:0000313" key="1">
    <source>
        <dbReference type="CGD" id="CAL0000192464"/>
    </source>
</evidence>
<dbReference type="OrthoDB" id="4010961at2759"/>
<reference evidence="2 3" key="2">
    <citation type="journal article" date="2007" name="Genome Biol.">
        <title>Assembly of the Candida albicans genome into sixteen supercontigs aligned on the eight chromosomes.</title>
        <authorList>
            <person name="van het Hoog M."/>
            <person name="Rast T.J."/>
            <person name="Martchenko M."/>
            <person name="Grindle S."/>
            <person name="Dignard D."/>
            <person name="Hogues H."/>
            <person name="Cuomo C."/>
            <person name="Berriman M."/>
            <person name="Scherer S."/>
            <person name="Magee B.B."/>
            <person name="Whiteway M."/>
            <person name="Chibana H."/>
            <person name="Nantel A."/>
            <person name="Magee P.T."/>
        </authorList>
    </citation>
    <scope>GENOME REANNOTATION</scope>
    <source>
        <strain evidence="3">SC5314 / ATCC MYA-2876</strain>
    </source>
</reference>
<evidence type="ECO:0000313" key="3">
    <source>
        <dbReference type="Proteomes" id="UP000000559"/>
    </source>
</evidence>
<sequence>MFRRIHPILSKQSNALQTLKSGIIFRPLSFITKPTTSTTLRTTPKIISHTLIQSRTLMSTKTTNLGPFKFTLQILTGVYCGLLIVSFGSCYLLYSDANQRQNIPFELSLDDHINAVMAINKDDVCESPRHATKHYRRLLIDLAKQELGDTTTIDESKFDNRYDVPILSTDFLIHNKSIKFINFYIDMILRYSKCLLSKGELDIAIKMLTRIVVDDDFIFFKLGDAEKLSSSSRVLAKITPDITKKISILQRSIDMLIETNKSMQIDNDYILLENSKISDELINCLNDLASNLAKLSQSQSQSQSQGQQELLNQSLQIYLSELRSLQTIRSKIESNQANQATYPLFNVDRANLIGMINTIKAHISEIMWVKGHKDKAINFSEQILQELYYDRYSDPKFGPILLNVLNNLEIMYHNLHKPEDVKRCQNLKHDVSIYEIRNRFDIPWYDRVMKRISKTIYLRTPIGLVEKGLRDRFEPRARVKELDEFEDEDDENRSQWLYPLAK</sequence>
<dbReference type="Proteomes" id="UP000000559">
    <property type="component" value="Chromosome 1"/>
</dbReference>
<reference evidence="2 3" key="1">
    <citation type="journal article" date="2004" name="Proc. Natl. Acad. Sci. U.S.A.">
        <title>The diploid genome sequence of Candida albicans.</title>
        <authorList>
            <person name="Jones T."/>
            <person name="Federspiel N.A."/>
            <person name="Chibana H."/>
            <person name="Dungan J."/>
            <person name="Kalman S."/>
            <person name="Magee B.B."/>
            <person name="Newport G."/>
            <person name="Thorstenson Y.R."/>
            <person name="Agabian N."/>
            <person name="Magee P.T."/>
            <person name="Davis R.W."/>
            <person name="Scherer S."/>
        </authorList>
    </citation>
    <scope>NUCLEOTIDE SEQUENCE [LARGE SCALE GENOMIC DNA]</scope>
    <source>
        <strain evidence="3">SC5314 / ATCC MYA-2876</strain>
    </source>
</reference>
<dbReference type="GO" id="GO:0005739">
    <property type="term" value="C:mitochondrion"/>
    <property type="evidence" value="ECO:0000314"/>
    <property type="project" value="CGD"/>
</dbReference>
<dbReference type="GeneID" id="3646414"/>
<dbReference type="GO" id="GO:0045333">
    <property type="term" value="P:cellular respiration"/>
    <property type="evidence" value="ECO:0000315"/>
    <property type="project" value="CGD"/>
</dbReference>
<proteinExistence type="predicted"/>
<accession>A0A1D8PD60</accession>
<name>A0A1D8PD60_CANAL</name>